<reference evidence="1" key="2">
    <citation type="submission" date="2020-11" db="EMBL/GenBank/DDBJ databases">
        <authorList>
            <person name="McCartney M.A."/>
            <person name="Auch B."/>
            <person name="Kono T."/>
            <person name="Mallez S."/>
            <person name="Becker A."/>
            <person name="Gohl D.M."/>
            <person name="Silverstein K.A.T."/>
            <person name="Koren S."/>
            <person name="Bechman K.B."/>
            <person name="Herman A."/>
            <person name="Abrahante J.E."/>
            <person name="Garbe J."/>
        </authorList>
    </citation>
    <scope>NUCLEOTIDE SEQUENCE</scope>
    <source>
        <strain evidence="1">Duluth1</strain>
        <tissue evidence="1">Whole animal</tissue>
    </source>
</reference>
<dbReference type="EMBL" id="JAIWYP010000002">
    <property type="protein sequence ID" value="KAH3873672.1"/>
    <property type="molecule type" value="Genomic_DNA"/>
</dbReference>
<gene>
    <name evidence="1" type="ORF">DPMN_036909</name>
</gene>
<dbReference type="Proteomes" id="UP000828390">
    <property type="component" value="Unassembled WGS sequence"/>
</dbReference>
<accession>A0A9D4MDX3</accession>
<keyword evidence="2" id="KW-1185">Reference proteome</keyword>
<comment type="caution">
    <text evidence="1">The sequence shown here is derived from an EMBL/GenBank/DDBJ whole genome shotgun (WGS) entry which is preliminary data.</text>
</comment>
<proteinExistence type="predicted"/>
<organism evidence="1 2">
    <name type="scientific">Dreissena polymorpha</name>
    <name type="common">Zebra mussel</name>
    <name type="synonym">Mytilus polymorpha</name>
    <dbReference type="NCBI Taxonomy" id="45954"/>
    <lineage>
        <taxon>Eukaryota</taxon>
        <taxon>Metazoa</taxon>
        <taxon>Spiralia</taxon>
        <taxon>Lophotrochozoa</taxon>
        <taxon>Mollusca</taxon>
        <taxon>Bivalvia</taxon>
        <taxon>Autobranchia</taxon>
        <taxon>Heteroconchia</taxon>
        <taxon>Euheterodonta</taxon>
        <taxon>Imparidentia</taxon>
        <taxon>Neoheterodontei</taxon>
        <taxon>Myida</taxon>
        <taxon>Dreissenoidea</taxon>
        <taxon>Dreissenidae</taxon>
        <taxon>Dreissena</taxon>
    </lineage>
</organism>
<evidence type="ECO:0000313" key="1">
    <source>
        <dbReference type="EMBL" id="KAH3873672.1"/>
    </source>
</evidence>
<protein>
    <submittedName>
        <fullName evidence="1">Uncharacterized protein</fullName>
    </submittedName>
</protein>
<reference evidence="1" key="1">
    <citation type="journal article" date="2019" name="bioRxiv">
        <title>The Genome of the Zebra Mussel, Dreissena polymorpha: A Resource for Invasive Species Research.</title>
        <authorList>
            <person name="McCartney M.A."/>
            <person name="Auch B."/>
            <person name="Kono T."/>
            <person name="Mallez S."/>
            <person name="Zhang Y."/>
            <person name="Obille A."/>
            <person name="Becker A."/>
            <person name="Abrahante J.E."/>
            <person name="Garbe J."/>
            <person name="Badalamenti J.P."/>
            <person name="Herman A."/>
            <person name="Mangelson H."/>
            <person name="Liachko I."/>
            <person name="Sullivan S."/>
            <person name="Sone E.D."/>
            <person name="Koren S."/>
            <person name="Silverstein K.A.T."/>
            <person name="Beckman K.B."/>
            <person name="Gohl D.M."/>
        </authorList>
    </citation>
    <scope>NUCLEOTIDE SEQUENCE</scope>
    <source>
        <strain evidence="1">Duluth1</strain>
        <tissue evidence="1">Whole animal</tissue>
    </source>
</reference>
<dbReference type="AlphaFoldDB" id="A0A9D4MDX3"/>
<name>A0A9D4MDX3_DREPO</name>
<sequence length="114" mass="12322">MLQLIIEIQDTCVIPTATWSLGVSGHLRSPGWAHSRSHGVSGRLRSHVVSSNLWSPGWSPGLNGHLFGHLWSPGNMWSPGPSPGVSGHLWSTCVNGHLRSPGSPRWSSHIISHL</sequence>
<feature type="non-terminal residue" evidence="1">
    <location>
        <position position="114"/>
    </location>
</feature>
<evidence type="ECO:0000313" key="2">
    <source>
        <dbReference type="Proteomes" id="UP000828390"/>
    </source>
</evidence>